<proteinExistence type="predicted"/>
<protein>
    <submittedName>
        <fullName evidence="1">Uncharacterized protein</fullName>
    </submittedName>
</protein>
<dbReference type="EMBL" id="JAHLJV010000119">
    <property type="protein sequence ID" value="KAK1569902.1"/>
    <property type="molecule type" value="Genomic_DNA"/>
</dbReference>
<sequence length="137" mass="16474">MGSSHSVTSKPDGYYGLAAISAHARRIRSTTDDAEDVLHFAMSQQDRFHHIFDEESEAEYHIRRGWEMDKHLACQTLTGRQLRHSLRDMDREMTHQLRVSYNKFRNRKQRALAQFKYEWKNHEDARHYPYWGKELYC</sequence>
<gene>
    <name evidence="1" type="ORF">LY79DRAFT_663416</name>
</gene>
<dbReference type="RefSeq" id="XP_060408093.1">
    <property type="nucleotide sequence ID" value="XM_060562840.1"/>
</dbReference>
<evidence type="ECO:0000313" key="1">
    <source>
        <dbReference type="EMBL" id="KAK1569902.1"/>
    </source>
</evidence>
<name>A0AAD8PM20_9PEZI</name>
<organism evidence="1 2">
    <name type="scientific">Colletotrichum navitas</name>
    <dbReference type="NCBI Taxonomy" id="681940"/>
    <lineage>
        <taxon>Eukaryota</taxon>
        <taxon>Fungi</taxon>
        <taxon>Dikarya</taxon>
        <taxon>Ascomycota</taxon>
        <taxon>Pezizomycotina</taxon>
        <taxon>Sordariomycetes</taxon>
        <taxon>Hypocreomycetidae</taxon>
        <taxon>Glomerellales</taxon>
        <taxon>Glomerellaceae</taxon>
        <taxon>Colletotrichum</taxon>
        <taxon>Colletotrichum graminicola species complex</taxon>
    </lineage>
</organism>
<keyword evidence="2" id="KW-1185">Reference proteome</keyword>
<comment type="caution">
    <text evidence="1">The sequence shown here is derived from an EMBL/GenBank/DDBJ whole genome shotgun (WGS) entry which is preliminary data.</text>
</comment>
<dbReference type="AlphaFoldDB" id="A0AAD8PM20"/>
<dbReference type="Proteomes" id="UP001230504">
    <property type="component" value="Unassembled WGS sequence"/>
</dbReference>
<reference evidence="1" key="1">
    <citation type="submission" date="2021-06" db="EMBL/GenBank/DDBJ databases">
        <title>Comparative genomics, transcriptomics and evolutionary studies reveal genomic signatures of adaptation to plant cell wall in hemibiotrophic fungi.</title>
        <authorList>
            <consortium name="DOE Joint Genome Institute"/>
            <person name="Baroncelli R."/>
            <person name="Diaz J.F."/>
            <person name="Benocci T."/>
            <person name="Peng M."/>
            <person name="Battaglia E."/>
            <person name="Haridas S."/>
            <person name="Andreopoulos W."/>
            <person name="Labutti K."/>
            <person name="Pangilinan J."/>
            <person name="Floch G.L."/>
            <person name="Makela M.R."/>
            <person name="Henrissat B."/>
            <person name="Grigoriev I.V."/>
            <person name="Crouch J.A."/>
            <person name="De Vries R.P."/>
            <person name="Sukno S.A."/>
            <person name="Thon M.R."/>
        </authorList>
    </citation>
    <scope>NUCLEOTIDE SEQUENCE</scope>
    <source>
        <strain evidence="1">CBS 125086</strain>
    </source>
</reference>
<evidence type="ECO:0000313" key="2">
    <source>
        <dbReference type="Proteomes" id="UP001230504"/>
    </source>
</evidence>
<accession>A0AAD8PM20</accession>
<dbReference type="GeneID" id="85447080"/>